<dbReference type="EC" id="3.6.4.12" evidence="4"/>
<dbReference type="InterPro" id="IPR016194">
    <property type="entry name" value="SPOC-like_C_dom_sf"/>
</dbReference>
<feature type="compositionally biased region" description="Acidic residues" evidence="18">
    <location>
        <begin position="315"/>
        <end position="328"/>
    </location>
</feature>
<evidence type="ECO:0000256" key="13">
    <source>
        <dbReference type="ARBA" id="ARBA00023125"/>
    </source>
</evidence>
<sequence>MPAERAGYTVHMFVVDVSRSMGNPHMLELADGSIQEITNLEWALKYVKLKIQDMIYNARKTDKCGVIIFGTEETKNLVNDRHGGYDNVVEYIPICTPNAGTLAKLDRLQPSSTYGDPIDGLIVATETQQEELQKKKTWSRKVSLITDGQNIIELEDWEATANKLSILDVSFLVIGVDFDSDDPEYEYQEPEKSNIKSHNEKFWHEFVSKVEGANIGTLGLAILDISKPFIKEVRTVPMASVLRIGDVEGNPDQAIEISVTTTKCTAISRPKSFKKFAVRVKEGTKDEEEIHIDPDGTRKVIYAQLKAQSYYYIDPDQEDEEADDEDDDKEKTMKKEVDEEGDTDMAEEDEEKDKSYQVEKENLIRGFKYGTAYVPCPDGSFPRLETKKGIDIIGFFDAKKFRRELSMSEIQYVWGDKDSPLQQVALSSIARGMATKGVMAIARWITRDGMDAKMGVLSPCLFEKVDCLLWAQMPFADDVRKYTFPSLERLVTKTGKVLTEHPCLPTEEQCEAMDNFVEAMDLMRADKDPETGKHIEWHTPIQSYNPALHRVKQAMFHCSVVNDLVTDPLDPPHPDLLKYFEPPKKVLKRSRDAVDDLVNKLKVKEIVKKPKKARKDEHAHAANEDEEPLLLAPKPSSLFQSQLSIKDEDHSGTAAESTSSSAKPKPELKVKKEDDGSETEDDSDDDLQGPQAIKAAPSKASTSNSNPLPTPARSLSPRAHSISQSGLQNPSMDVDTDIDPQRDPDRVVGRTKPLEDFRKTIQDPSSVPSTKVKAIKDIGDVILGIALAPFASRREEELKDCLKEMRRAALEEDEIDLWNEFIQNLKDECLFSAPGNKEFWSAVKRTGRGLITSTEARRLGAKSDVGDDQALEFLK</sequence>
<dbReference type="GO" id="GO:0043564">
    <property type="term" value="C:Ku70:Ku80 complex"/>
    <property type="evidence" value="ECO:0007669"/>
    <property type="project" value="InterPro"/>
</dbReference>
<evidence type="ECO:0000313" key="21">
    <source>
        <dbReference type="Proteomes" id="UP000297245"/>
    </source>
</evidence>
<keyword evidence="6" id="KW-0158">Chromosome</keyword>
<evidence type="ECO:0000256" key="9">
    <source>
        <dbReference type="ARBA" id="ARBA00022801"/>
    </source>
</evidence>
<keyword evidence="15" id="KW-0234">DNA repair</keyword>
<keyword evidence="10" id="KW-0347">Helicase</keyword>
<evidence type="ECO:0000256" key="4">
    <source>
        <dbReference type="ARBA" id="ARBA00012551"/>
    </source>
</evidence>
<feature type="region of interest" description="Disordered" evidence="18">
    <location>
        <begin position="609"/>
        <end position="632"/>
    </location>
</feature>
<dbReference type="PANTHER" id="PTHR12604">
    <property type="entry name" value="KU AUTOANTIGEN DNA HELICASE"/>
    <property type="match status" value="1"/>
</dbReference>
<dbReference type="CDD" id="cd00873">
    <property type="entry name" value="KU80"/>
    <property type="match status" value="1"/>
</dbReference>
<dbReference type="InterPro" id="IPR014893">
    <property type="entry name" value="Ku_PK_bind"/>
</dbReference>
<evidence type="ECO:0000256" key="11">
    <source>
        <dbReference type="ARBA" id="ARBA00022840"/>
    </source>
</evidence>
<dbReference type="InterPro" id="IPR024193">
    <property type="entry name" value="Ku80"/>
</dbReference>
<dbReference type="Pfam" id="PF03731">
    <property type="entry name" value="Ku_N"/>
    <property type="match status" value="1"/>
</dbReference>
<dbReference type="SUPFAM" id="SSF101420">
    <property type="entry name" value="C-terminal domain of Ku80"/>
    <property type="match status" value="1"/>
</dbReference>
<dbReference type="GO" id="GO:0006303">
    <property type="term" value="P:double-strand break repair via nonhomologous end joining"/>
    <property type="evidence" value="ECO:0007669"/>
    <property type="project" value="InterPro"/>
</dbReference>
<dbReference type="InterPro" id="IPR006164">
    <property type="entry name" value="DNA_bd_Ku70/Ku80"/>
</dbReference>
<dbReference type="SMART" id="SM00559">
    <property type="entry name" value="Ku78"/>
    <property type="match status" value="1"/>
</dbReference>
<dbReference type="OrthoDB" id="30826at2759"/>
<feature type="compositionally biased region" description="Basic and acidic residues" evidence="18">
    <location>
        <begin position="664"/>
        <end position="674"/>
    </location>
</feature>
<protein>
    <recommendedName>
        <fullName evidence="5">ATP-dependent DNA helicase II subunit 2</fullName>
        <ecNumber evidence="4">3.6.4.12</ecNumber>
    </recommendedName>
    <alternativeName>
        <fullName evidence="17">ATP-dependent DNA helicase II subunit Ku80</fullName>
    </alternativeName>
</protein>
<dbReference type="Pfam" id="PF08785">
    <property type="entry name" value="Ku_PK_bind"/>
    <property type="match status" value="1"/>
</dbReference>
<feature type="region of interest" description="Disordered" evidence="18">
    <location>
        <begin position="313"/>
        <end position="357"/>
    </location>
</feature>
<dbReference type="PANTHER" id="PTHR12604:SF4">
    <property type="entry name" value="X-RAY REPAIR CROSS-COMPLEMENTING PROTEIN 5"/>
    <property type="match status" value="1"/>
</dbReference>
<feature type="domain" description="Ku" evidence="19">
    <location>
        <begin position="355"/>
        <end position="490"/>
    </location>
</feature>
<feature type="compositionally biased region" description="Polar residues" evidence="18">
    <location>
        <begin position="721"/>
        <end position="731"/>
    </location>
</feature>
<evidence type="ECO:0000256" key="7">
    <source>
        <dbReference type="ARBA" id="ARBA00022741"/>
    </source>
</evidence>
<accession>A0A4S8LFJ3</accession>
<feature type="compositionally biased region" description="Basic and acidic residues" evidence="18">
    <location>
        <begin position="739"/>
        <end position="748"/>
    </location>
</feature>
<keyword evidence="8" id="KW-0227">DNA damage</keyword>
<keyword evidence="14" id="KW-0233">DNA recombination</keyword>
<evidence type="ECO:0000256" key="12">
    <source>
        <dbReference type="ARBA" id="ARBA00022895"/>
    </source>
</evidence>
<evidence type="ECO:0000313" key="20">
    <source>
        <dbReference type="EMBL" id="THU87767.1"/>
    </source>
</evidence>
<dbReference type="GO" id="GO:0042162">
    <property type="term" value="F:telomeric DNA binding"/>
    <property type="evidence" value="ECO:0007669"/>
    <property type="project" value="InterPro"/>
</dbReference>
<keyword evidence="16" id="KW-0539">Nucleus</keyword>
<dbReference type="GO" id="GO:0000781">
    <property type="term" value="C:chromosome, telomeric region"/>
    <property type="evidence" value="ECO:0007669"/>
    <property type="project" value="UniProtKB-SubCell"/>
</dbReference>
<dbReference type="SUPFAM" id="SSF53300">
    <property type="entry name" value="vWA-like"/>
    <property type="match status" value="1"/>
</dbReference>
<keyword evidence="12" id="KW-0779">Telomere</keyword>
<dbReference type="Gene3D" id="1.10.1600.10">
    <property type="match status" value="1"/>
</dbReference>
<organism evidence="20 21">
    <name type="scientific">Dendrothele bispora (strain CBS 962.96)</name>
    <dbReference type="NCBI Taxonomy" id="1314807"/>
    <lineage>
        <taxon>Eukaryota</taxon>
        <taxon>Fungi</taxon>
        <taxon>Dikarya</taxon>
        <taxon>Basidiomycota</taxon>
        <taxon>Agaricomycotina</taxon>
        <taxon>Agaricomycetes</taxon>
        <taxon>Agaricomycetidae</taxon>
        <taxon>Agaricales</taxon>
        <taxon>Agaricales incertae sedis</taxon>
        <taxon>Dendrothele</taxon>
    </lineage>
</organism>
<dbReference type="GO" id="GO:0003684">
    <property type="term" value="F:damaged DNA binding"/>
    <property type="evidence" value="ECO:0007669"/>
    <property type="project" value="InterPro"/>
</dbReference>
<keyword evidence="13" id="KW-0238">DNA-binding</keyword>
<evidence type="ECO:0000256" key="6">
    <source>
        <dbReference type="ARBA" id="ARBA00022454"/>
    </source>
</evidence>
<evidence type="ECO:0000256" key="2">
    <source>
        <dbReference type="ARBA" id="ARBA00004574"/>
    </source>
</evidence>
<dbReference type="InterPro" id="IPR036494">
    <property type="entry name" value="Ku_C_sf"/>
</dbReference>
<evidence type="ECO:0000256" key="18">
    <source>
        <dbReference type="SAM" id="MobiDB-lite"/>
    </source>
</evidence>
<evidence type="ECO:0000259" key="19">
    <source>
        <dbReference type="SMART" id="SM00559"/>
    </source>
</evidence>
<keyword evidence="7" id="KW-0547">Nucleotide-binding</keyword>
<feature type="compositionally biased region" description="Acidic residues" evidence="18">
    <location>
        <begin position="338"/>
        <end position="351"/>
    </location>
</feature>
<dbReference type="GO" id="GO:0016787">
    <property type="term" value="F:hydrolase activity"/>
    <property type="evidence" value="ECO:0007669"/>
    <property type="project" value="UniProtKB-KW"/>
</dbReference>
<comment type="similarity">
    <text evidence="3">Belongs to the ku80 family.</text>
</comment>
<feature type="region of interest" description="Disordered" evidence="18">
    <location>
        <begin position="646"/>
        <end position="748"/>
    </location>
</feature>
<evidence type="ECO:0000256" key="14">
    <source>
        <dbReference type="ARBA" id="ARBA00023172"/>
    </source>
</evidence>
<evidence type="ECO:0000256" key="8">
    <source>
        <dbReference type="ARBA" id="ARBA00022763"/>
    </source>
</evidence>
<dbReference type="GO" id="GO:0005524">
    <property type="term" value="F:ATP binding"/>
    <property type="evidence" value="ECO:0007669"/>
    <property type="project" value="UniProtKB-KW"/>
</dbReference>
<feature type="compositionally biased region" description="Low complexity" evidence="18">
    <location>
        <begin position="653"/>
        <end position="663"/>
    </location>
</feature>
<evidence type="ECO:0000256" key="10">
    <source>
        <dbReference type="ARBA" id="ARBA00022806"/>
    </source>
</evidence>
<evidence type="ECO:0000256" key="1">
    <source>
        <dbReference type="ARBA" id="ARBA00004123"/>
    </source>
</evidence>
<evidence type="ECO:0000256" key="3">
    <source>
        <dbReference type="ARBA" id="ARBA00007726"/>
    </source>
</evidence>
<evidence type="ECO:0000256" key="5">
    <source>
        <dbReference type="ARBA" id="ARBA00021792"/>
    </source>
</evidence>
<dbReference type="Gene3D" id="2.40.290.10">
    <property type="match status" value="1"/>
</dbReference>
<reference evidence="20 21" key="1">
    <citation type="journal article" date="2019" name="Nat. Ecol. Evol.">
        <title>Megaphylogeny resolves global patterns of mushroom evolution.</title>
        <authorList>
            <person name="Varga T."/>
            <person name="Krizsan K."/>
            <person name="Foldi C."/>
            <person name="Dima B."/>
            <person name="Sanchez-Garcia M."/>
            <person name="Sanchez-Ramirez S."/>
            <person name="Szollosi G.J."/>
            <person name="Szarkandi J.G."/>
            <person name="Papp V."/>
            <person name="Albert L."/>
            <person name="Andreopoulos W."/>
            <person name="Angelini C."/>
            <person name="Antonin V."/>
            <person name="Barry K.W."/>
            <person name="Bougher N.L."/>
            <person name="Buchanan P."/>
            <person name="Buyck B."/>
            <person name="Bense V."/>
            <person name="Catcheside P."/>
            <person name="Chovatia M."/>
            <person name="Cooper J."/>
            <person name="Damon W."/>
            <person name="Desjardin D."/>
            <person name="Finy P."/>
            <person name="Geml J."/>
            <person name="Haridas S."/>
            <person name="Hughes K."/>
            <person name="Justo A."/>
            <person name="Karasinski D."/>
            <person name="Kautmanova I."/>
            <person name="Kiss B."/>
            <person name="Kocsube S."/>
            <person name="Kotiranta H."/>
            <person name="LaButti K.M."/>
            <person name="Lechner B.E."/>
            <person name="Liimatainen K."/>
            <person name="Lipzen A."/>
            <person name="Lukacs Z."/>
            <person name="Mihaltcheva S."/>
            <person name="Morgado L.N."/>
            <person name="Niskanen T."/>
            <person name="Noordeloos M.E."/>
            <person name="Ohm R.A."/>
            <person name="Ortiz-Santana B."/>
            <person name="Ovrebo C."/>
            <person name="Racz N."/>
            <person name="Riley R."/>
            <person name="Savchenko A."/>
            <person name="Shiryaev A."/>
            <person name="Soop K."/>
            <person name="Spirin V."/>
            <person name="Szebenyi C."/>
            <person name="Tomsovsky M."/>
            <person name="Tulloss R.E."/>
            <person name="Uehling J."/>
            <person name="Grigoriev I.V."/>
            <person name="Vagvolgyi C."/>
            <person name="Papp T."/>
            <person name="Martin F.M."/>
            <person name="Miettinen O."/>
            <person name="Hibbett D.S."/>
            <person name="Nagy L.G."/>
        </authorList>
    </citation>
    <scope>NUCLEOTIDE SEQUENCE [LARGE SCALE GENOMIC DNA]</scope>
    <source>
        <strain evidence="20 21">CBS 962.96</strain>
    </source>
</reference>
<dbReference type="GO" id="GO:0003678">
    <property type="term" value="F:DNA helicase activity"/>
    <property type="evidence" value="ECO:0007669"/>
    <property type="project" value="UniProtKB-EC"/>
</dbReference>
<dbReference type="GO" id="GO:0006310">
    <property type="term" value="P:DNA recombination"/>
    <property type="evidence" value="ECO:0007669"/>
    <property type="project" value="UniProtKB-KW"/>
</dbReference>
<dbReference type="Proteomes" id="UP000297245">
    <property type="component" value="Unassembled WGS sequence"/>
</dbReference>
<dbReference type="EMBL" id="ML179436">
    <property type="protein sequence ID" value="THU87767.1"/>
    <property type="molecule type" value="Genomic_DNA"/>
</dbReference>
<evidence type="ECO:0000256" key="16">
    <source>
        <dbReference type="ARBA" id="ARBA00023242"/>
    </source>
</evidence>
<dbReference type="Pfam" id="PF02735">
    <property type="entry name" value="Ku"/>
    <property type="match status" value="1"/>
</dbReference>
<feature type="compositionally biased region" description="Basic and acidic residues" evidence="18">
    <location>
        <begin position="609"/>
        <end position="623"/>
    </location>
</feature>
<dbReference type="GO" id="GO:0000723">
    <property type="term" value="P:telomere maintenance"/>
    <property type="evidence" value="ECO:0007669"/>
    <property type="project" value="InterPro"/>
</dbReference>
<keyword evidence="21" id="KW-1185">Reference proteome</keyword>
<proteinExistence type="inferred from homology"/>
<dbReference type="Gene3D" id="3.40.50.410">
    <property type="entry name" value="von Willebrand factor, type A domain"/>
    <property type="match status" value="1"/>
</dbReference>
<dbReference type="InterPro" id="IPR005161">
    <property type="entry name" value="Ku_N"/>
</dbReference>
<dbReference type="SUPFAM" id="SSF100939">
    <property type="entry name" value="SPOC domain-like"/>
    <property type="match status" value="1"/>
</dbReference>
<keyword evidence="11" id="KW-0067">ATP-binding</keyword>
<keyword evidence="9" id="KW-0378">Hydrolase</keyword>
<dbReference type="Gene3D" id="1.25.40.240">
    <property type="entry name" value="Ku, C-terminal domain"/>
    <property type="match status" value="1"/>
</dbReference>
<name>A0A4S8LFJ3_DENBC</name>
<evidence type="ECO:0000256" key="17">
    <source>
        <dbReference type="ARBA" id="ARBA00031847"/>
    </source>
</evidence>
<dbReference type="AlphaFoldDB" id="A0A4S8LFJ3"/>
<dbReference type="GO" id="GO:0003690">
    <property type="term" value="F:double-stranded DNA binding"/>
    <property type="evidence" value="ECO:0007669"/>
    <property type="project" value="TreeGrafter"/>
</dbReference>
<evidence type="ECO:0000256" key="15">
    <source>
        <dbReference type="ARBA" id="ARBA00023204"/>
    </source>
</evidence>
<dbReference type="InterPro" id="IPR036465">
    <property type="entry name" value="vWFA_dom_sf"/>
</dbReference>
<feature type="compositionally biased region" description="Acidic residues" evidence="18">
    <location>
        <begin position="675"/>
        <end position="687"/>
    </location>
</feature>
<comment type="subcellular location">
    <subcellularLocation>
        <location evidence="2">Chromosome</location>
        <location evidence="2">Telomere</location>
    </subcellularLocation>
    <subcellularLocation>
        <location evidence="1">Nucleus</location>
    </subcellularLocation>
</comment>
<gene>
    <name evidence="20" type="ORF">K435DRAFT_762395</name>
</gene>